<dbReference type="Pfam" id="PF00924">
    <property type="entry name" value="MS_channel_2nd"/>
    <property type="match status" value="1"/>
</dbReference>
<evidence type="ECO:0000256" key="2">
    <source>
        <dbReference type="ARBA" id="ARBA00008017"/>
    </source>
</evidence>
<evidence type="ECO:0000313" key="14">
    <source>
        <dbReference type="Proteomes" id="UP000476338"/>
    </source>
</evidence>
<evidence type="ECO:0000259" key="12">
    <source>
        <dbReference type="Pfam" id="PF21088"/>
    </source>
</evidence>
<evidence type="ECO:0000256" key="8">
    <source>
        <dbReference type="SAM" id="Phobius"/>
    </source>
</evidence>
<sequence>MRKFITKFLLIFSVNLLANTENLNPQEQSKENSIINSIIKNDENINEENISKEKEEIVDIISKTTKINEDDEEAKNIINIIADKAVRDETNLINQDNNLGFIVFEIKDLNQKISILKSNLDANSSKNEIENINKEKNVLLNKIPSVITNQTIKKEELFKYIKQKNKVKNNLKKYSNNKQSFNYINNLLQFEQMNLWDEFFSTFLKLEQIFLNGANKNELKTTIQKNLLNIQLLNFQEIKQNIENLKIKDSDLEILKKSLSDLENTKFTYEEILKFLLDNTNLLATNFIFTSLNLGSLISYINDISPFKSSAINLGKILPIIMIMIALFSIRKFLANIIYMFFTLFSKNKSNEGETKTQVINIIKKPMGILLIGYGVDICLSIFYYPNPVPLIFANFFDVVYIILYAWLFTEIINGYGVILISKLATKGSRKEVLNLIVKFLYIVVIIIAILMILSSIGLNVSAIIASLGIGGLAIALATKDIIANLFASIMVLFDNSFSQGDSVVIGSVEGVVVETGLRKTTIRTSDNALVFVPNSKIIDNNIKNWSRRKVGRHMKMYLGLKYSTTPKQIVEFIKDVKTMLLEHPGIAKPNENSSKSRHLYKQKIVSIDDFAGYKSNLYVVLDEFADSSINIMVYCYSKSIAYADFLEVKQDVMLKIAQILDKHGLEFAFPSQSLYVEQMPK</sequence>
<name>A0A6L5WGT0_9BACT</name>
<dbReference type="PANTHER" id="PTHR43634:SF2">
    <property type="entry name" value="LOW CONDUCTANCE MECHANOSENSITIVE CHANNEL YNAI"/>
    <property type="match status" value="1"/>
</dbReference>
<dbReference type="RefSeq" id="WP_154570496.1">
    <property type="nucleotide sequence ID" value="NZ_VWSJ01000008.1"/>
</dbReference>
<feature type="transmembrane region" description="Helical" evidence="8">
    <location>
        <begin position="317"/>
        <end position="345"/>
    </location>
</feature>
<reference evidence="13 14" key="1">
    <citation type="submission" date="2019-09" db="EMBL/GenBank/DDBJ databases">
        <authorList>
            <person name="Silva M."/>
            <person name="Pereira G."/>
            <person name="Lopes-Da-Costa L."/>
            <person name="Silva E."/>
        </authorList>
    </citation>
    <scope>NUCLEOTIDE SEQUENCE [LARGE SCALE GENOMIC DNA]</scope>
    <source>
        <strain evidence="13 14">FMV-PI01</strain>
    </source>
</reference>
<feature type="transmembrane region" description="Helical" evidence="8">
    <location>
        <begin position="399"/>
        <end position="421"/>
    </location>
</feature>
<evidence type="ECO:0000259" key="10">
    <source>
        <dbReference type="Pfam" id="PF00924"/>
    </source>
</evidence>
<evidence type="ECO:0000259" key="11">
    <source>
        <dbReference type="Pfam" id="PF21082"/>
    </source>
</evidence>
<organism evidence="13 14">
    <name type="scientific">Campylobacter portucalensis</name>
    <dbReference type="NCBI Taxonomy" id="2608384"/>
    <lineage>
        <taxon>Bacteria</taxon>
        <taxon>Pseudomonadati</taxon>
        <taxon>Campylobacterota</taxon>
        <taxon>Epsilonproteobacteria</taxon>
        <taxon>Campylobacterales</taxon>
        <taxon>Campylobacteraceae</taxon>
        <taxon>Campylobacter</taxon>
    </lineage>
</organism>
<dbReference type="Pfam" id="PF21088">
    <property type="entry name" value="MS_channel_1st"/>
    <property type="match status" value="1"/>
</dbReference>
<dbReference type="AlphaFoldDB" id="A0A6L5WGT0"/>
<dbReference type="SUPFAM" id="SSF50182">
    <property type="entry name" value="Sm-like ribonucleoproteins"/>
    <property type="match status" value="1"/>
</dbReference>
<evidence type="ECO:0000313" key="13">
    <source>
        <dbReference type="EMBL" id="MSN96229.1"/>
    </source>
</evidence>
<feature type="transmembrane region" description="Helical" evidence="8">
    <location>
        <begin position="461"/>
        <end position="479"/>
    </location>
</feature>
<evidence type="ECO:0000256" key="1">
    <source>
        <dbReference type="ARBA" id="ARBA00004651"/>
    </source>
</evidence>
<dbReference type="InterPro" id="IPR023408">
    <property type="entry name" value="MscS_beta-dom_sf"/>
</dbReference>
<dbReference type="InterPro" id="IPR049278">
    <property type="entry name" value="MS_channel_C"/>
</dbReference>
<dbReference type="InterPro" id="IPR011066">
    <property type="entry name" value="MscS_channel_C_sf"/>
</dbReference>
<dbReference type="InterPro" id="IPR049142">
    <property type="entry name" value="MS_channel_1st"/>
</dbReference>
<dbReference type="InterPro" id="IPR006685">
    <property type="entry name" value="MscS_channel_2nd"/>
</dbReference>
<keyword evidence="6 8" id="KW-0472">Membrane</keyword>
<gene>
    <name evidence="13" type="ORF">F1B92_03295</name>
</gene>
<dbReference type="GO" id="GO:0008381">
    <property type="term" value="F:mechanosensitive monoatomic ion channel activity"/>
    <property type="evidence" value="ECO:0007669"/>
    <property type="project" value="UniProtKB-ARBA"/>
</dbReference>
<dbReference type="Proteomes" id="UP000476338">
    <property type="component" value="Unassembled WGS sequence"/>
</dbReference>
<feature type="domain" description="Mechanosensitive ion channel MscS" evidence="10">
    <location>
        <begin position="481"/>
        <end position="548"/>
    </location>
</feature>
<dbReference type="Gene3D" id="2.30.30.60">
    <property type="match status" value="1"/>
</dbReference>
<evidence type="ECO:0000256" key="9">
    <source>
        <dbReference type="SAM" id="SignalP"/>
    </source>
</evidence>
<feature type="domain" description="Mechanosensitive ion channel MscS C-terminal" evidence="11">
    <location>
        <begin position="557"/>
        <end position="668"/>
    </location>
</feature>
<keyword evidence="14" id="KW-1185">Reference proteome</keyword>
<evidence type="ECO:0000256" key="3">
    <source>
        <dbReference type="ARBA" id="ARBA00022475"/>
    </source>
</evidence>
<feature type="transmembrane region" description="Helical" evidence="8">
    <location>
        <begin position="366"/>
        <end position="387"/>
    </location>
</feature>
<keyword evidence="7" id="KW-0175">Coiled coil</keyword>
<feature type="transmembrane region" description="Helical" evidence="8">
    <location>
        <begin position="433"/>
        <end position="455"/>
    </location>
</feature>
<dbReference type="InterPro" id="IPR011014">
    <property type="entry name" value="MscS_channel_TM-2"/>
</dbReference>
<feature type="domain" description="Mechanosensitive ion channel transmembrane helices 2/3" evidence="12">
    <location>
        <begin position="439"/>
        <end position="478"/>
    </location>
</feature>
<feature type="signal peptide" evidence="9">
    <location>
        <begin position="1"/>
        <end position="18"/>
    </location>
</feature>
<evidence type="ECO:0000256" key="7">
    <source>
        <dbReference type="SAM" id="Coils"/>
    </source>
</evidence>
<keyword evidence="5 8" id="KW-1133">Transmembrane helix</keyword>
<evidence type="ECO:0000256" key="5">
    <source>
        <dbReference type="ARBA" id="ARBA00022989"/>
    </source>
</evidence>
<dbReference type="InterPro" id="IPR010920">
    <property type="entry name" value="LSM_dom_sf"/>
</dbReference>
<proteinExistence type="inferred from homology"/>
<keyword evidence="3" id="KW-1003">Cell membrane</keyword>
<dbReference type="Gene3D" id="3.30.70.100">
    <property type="match status" value="1"/>
</dbReference>
<keyword evidence="4 8" id="KW-0812">Transmembrane</keyword>
<comment type="similarity">
    <text evidence="2">Belongs to the MscS (TC 1.A.23) family.</text>
</comment>
<feature type="coiled-coil region" evidence="7">
    <location>
        <begin position="106"/>
        <end position="142"/>
    </location>
</feature>
<dbReference type="InterPro" id="IPR045042">
    <property type="entry name" value="YnaI-like"/>
</dbReference>
<evidence type="ECO:0000256" key="6">
    <source>
        <dbReference type="ARBA" id="ARBA00023136"/>
    </source>
</evidence>
<comment type="subcellular location">
    <subcellularLocation>
        <location evidence="1">Cell membrane</location>
        <topology evidence="1">Multi-pass membrane protein</topology>
    </subcellularLocation>
</comment>
<comment type="caution">
    <text evidence="13">The sequence shown here is derived from an EMBL/GenBank/DDBJ whole genome shotgun (WGS) entry which is preliminary data.</text>
</comment>
<dbReference type="EMBL" id="VWSJ01000008">
    <property type="protein sequence ID" value="MSN96229.1"/>
    <property type="molecule type" value="Genomic_DNA"/>
</dbReference>
<dbReference type="GO" id="GO:0005886">
    <property type="term" value="C:plasma membrane"/>
    <property type="evidence" value="ECO:0007669"/>
    <property type="project" value="UniProtKB-SubCell"/>
</dbReference>
<reference evidence="13 14" key="2">
    <citation type="submission" date="2020-03" db="EMBL/GenBank/DDBJ databases">
        <title>Campylobacter portucalensis sp. nov., a new species of Campylobacter isolated from the reproductive tract of bulls.</title>
        <authorList>
            <person name="Silva M.F."/>
            <person name="Pereira G."/>
            <person name="Carneiro C."/>
            <person name="Hemphill A."/>
            <person name="Mateus L."/>
            <person name="Lopes-Da-Costa L."/>
            <person name="Silva E."/>
        </authorList>
    </citation>
    <scope>NUCLEOTIDE SEQUENCE [LARGE SCALE GENOMIC DNA]</scope>
    <source>
        <strain evidence="13 14">FMV-PI01</strain>
    </source>
</reference>
<keyword evidence="9" id="KW-0732">Signal</keyword>
<evidence type="ECO:0000256" key="4">
    <source>
        <dbReference type="ARBA" id="ARBA00022692"/>
    </source>
</evidence>
<feature type="chain" id="PRO_5026804588" evidence="9">
    <location>
        <begin position="19"/>
        <end position="682"/>
    </location>
</feature>
<accession>A0A6L5WGT0</accession>
<dbReference type="Gene3D" id="1.10.287.1260">
    <property type="match status" value="1"/>
</dbReference>
<dbReference type="Pfam" id="PF21082">
    <property type="entry name" value="MS_channel_3rd"/>
    <property type="match status" value="1"/>
</dbReference>
<protein>
    <submittedName>
        <fullName evidence="13">Mechanosensitive ion channel</fullName>
    </submittedName>
</protein>
<dbReference type="PANTHER" id="PTHR43634">
    <property type="entry name" value="OW CONDUCTANCE MECHANOSENSITIVE CHANNEL"/>
    <property type="match status" value="1"/>
</dbReference>
<feature type="coiled-coil region" evidence="7">
    <location>
        <begin position="228"/>
        <end position="265"/>
    </location>
</feature>
<dbReference type="SUPFAM" id="SSF82689">
    <property type="entry name" value="Mechanosensitive channel protein MscS (YggB), C-terminal domain"/>
    <property type="match status" value="1"/>
</dbReference>
<dbReference type="SUPFAM" id="SSF82861">
    <property type="entry name" value="Mechanosensitive channel protein MscS (YggB), transmembrane region"/>
    <property type="match status" value="1"/>
</dbReference>